<dbReference type="PROSITE" id="PS51173">
    <property type="entry name" value="CBM2"/>
    <property type="match status" value="2"/>
</dbReference>
<keyword evidence="6" id="KW-0326">Glycosidase</keyword>
<evidence type="ECO:0000256" key="8">
    <source>
        <dbReference type="SAM" id="Phobius"/>
    </source>
</evidence>
<dbReference type="STRING" id="118168.MC7420_3384"/>
<dbReference type="GO" id="GO:0030245">
    <property type="term" value="P:cellulose catabolic process"/>
    <property type="evidence" value="ECO:0007669"/>
    <property type="project" value="UniProtKB-KW"/>
</dbReference>
<evidence type="ECO:0000313" key="11">
    <source>
        <dbReference type="Proteomes" id="UP000003835"/>
    </source>
</evidence>
<evidence type="ECO:0000256" key="7">
    <source>
        <dbReference type="ARBA" id="ARBA00023326"/>
    </source>
</evidence>
<comment type="catalytic activity">
    <reaction evidence="1">
        <text>Endohydrolysis of (1-&gt;4)-beta-D-glucosidic linkages in cellulose, lichenin and cereal beta-D-glucans.</text>
        <dbReference type="EC" id="3.2.1.4"/>
    </reaction>
</comment>
<evidence type="ECO:0000256" key="4">
    <source>
        <dbReference type="ARBA" id="ARBA00023001"/>
    </source>
</evidence>
<gene>
    <name evidence="10" type="ORF">MC7420_3384</name>
</gene>
<name>B4W3F5_9CYAN</name>
<dbReference type="GO" id="GO:0008810">
    <property type="term" value="F:cellulase activity"/>
    <property type="evidence" value="ECO:0007669"/>
    <property type="project" value="UniProtKB-EC"/>
</dbReference>
<organism evidence="10 11">
    <name type="scientific">Coleofasciculus chthonoplastes PCC 7420</name>
    <dbReference type="NCBI Taxonomy" id="118168"/>
    <lineage>
        <taxon>Bacteria</taxon>
        <taxon>Bacillati</taxon>
        <taxon>Cyanobacteriota</taxon>
        <taxon>Cyanophyceae</taxon>
        <taxon>Coleofasciculales</taxon>
        <taxon>Coleofasciculaceae</taxon>
        <taxon>Coleofasciculus</taxon>
    </lineage>
</organism>
<dbReference type="InterPro" id="IPR017853">
    <property type="entry name" value="GH"/>
</dbReference>
<evidence type="ECO:0000256" key="3">
    <source>
        <dbReference type="ARBA" id="ARBA00022801"/>
    </source>
</evidence>
<keyword evidence="3 10" id="KW-0378">Hydrolase</keyword>
<dbReference type="EC" id="3.2.1.4" evidence="2"/>
<dbReference type="GO" id="GO:0030247">
    <property type="term" value="F:polysaccharide binding"/>
    <property type="evidence" value="ECO:0007669"/>
    <property type="project" value="UniProtKB-UniRule"/>
</dbReference>
<dbReference type="PROSITE" id="PS00659">
    <property type="entry name" value="GLYCOSYL_HYDROL_F5"/>
    <property type="match status" value="1"/>
</dbReference>
<dbReference type="EMBL" id="DS989874">
    <property type="protein sequence ID" value="EDX71269.1"/>
    <property type="molecule type" value="Genomic_DNA"/>
</dbReference>
<keyword evidence="4" id="KW-0136">Cellulose degradation</keyword>
<dbReference type="InterPro" id="IPR012291">
    <property type="entry name" value="CBM2_carb-bd_dom_sf"/>
</dbReference>
<feature type="transmembrane region" description="Helical" evidence="8">
    <location>
        <begin position="55"/>
        <end position="74"/>
    </location>
</feature>
<dbReference type="Proteomes" id="UP000003835">
    <property type="component" value="Unassembled WGS sequence"/>
</dbReference>
<dbReference type="Pfam" id="PF00553">
    <property type="entry name" value="CBM_2"/>
    <property type="match status" value="2"/>
</dbReference>
<dbReference type="Pfam" id="PF00150">
    <property type="entry name" value="Cellulase"/>
    <property type="match status" value="1"/>
</dbReference>
<dbReference type="Gene3D" id="2.60.40.290">
    <property type="match status" value="2"/>
</dbReference>
<keyword evidence="8" id="KW-0472">Membrane</keyword>
<dbReference type="PANTHER" id="PTHR35923:SF2">
    <property type="entry name" value="ENDOGLUCANASE"/>
    <property type="match status" value="1"/>
</dbReference>
<dbReference type="SUPFAM" id="SSF51445">
    <property type="entry name" value="(Trans)glycosidases"/>
    <property type="match status" value="1"/>
</dbReference>
<evidence type="ECO:0000256" key="6">
    <source>
        <dbReference type="ARBA" id="ARBA00023295"/>
    </source>
</evidence>
<evidence type="ECO:0000256" key="2">
    <source>
        <dbReference type="ARBA" id="ARBA00012601"/>
    </source>
</evidence>
<reference evidence="10 11" key="1">
    <citation type="submission" date="2008-07" db="EMBL/GenBank/DDBJ databases">
        <authorList>
            <person name="Tandeau de Marsac N."/>
            <person name="Ferriera S."/>
            <person name="Johnson J."/>
            <person name="Kravitz S."/>
            <person name="Beeson K."/>
            <person name="Sutton G."/>
            <person name="Rogers Y.-H."/>
            <person name="Friedman R."/>
            <person name="Frazier M."/>
            <person name="Venter J.C."/>
        </authorList>
    </citation>
    <scope>NUCLEOTIDE SEQUENCE [LARGE SCALE GENOMIC DNA]</scope>
    <source>
        <strain evidence="10 11">PCC 7420</strain>
    </source>
</reference>
<dbReference type="InterPro" id="IPR001919">
    <property type="entry name" value="CBD2"/>
</dbReference>
<evidence type="ECO:0000256" key="5">
    <source>
        <dbReference type="ARBA" id="ARBA00023277"/>
    </source>
</evidence>
<protein>
    <recommendedName>
        <fullName evidence="2">cellulase</fullName>
        <ecNumber evidence="2">3.2.1.4</ecNumber>
    </recommendedName>
</protein>
<dbReference type="AlphaFoldDB" id="B4W3F5"/>
<keyword evidence="8" id="KW-1133">Transmembrane helix</keyword>
<dbReference type="SMART" id="SM00637">
    <property type="entry name" value="CBD_II"/>
    <property type="match status" value="2"/>
</dbReference>
<evidence type="ECO:0000313" key="10">
    <source>
        <dbReference type="EMBL" id="EDX71269.1"/>
    </source>
</evidence>
<keyword evidence="5" id="KW-0119">Carbohydrate metabolism</keyword>
<keyword evidence="8" id="KW-0812">Transmembrane</keyword>
<evidence type="ECO:0000256" key="1">
    <source>
        <dbReference type="ARBA" id="ARBA00000966"/>
    </source>
</evidence>
<dbReference type="eggNOG" id="COG2730">
    <property type="taxonomic scope" value="Bacteria"/>
</dbReference>
<sequence>MTEAQQRAEGRWHKGFIPMPKASAWARSPLSKDVSPPLQNNTQERRRKVRGLRRGICFLLAFLLSLVMGVDWATDLPVAATNNPIITVTFPLSTEGAKIVDATGKPVILRGVNWFGIETEMHAPHGLWKRDYKEMLAQIKGLGYNMIRLPYAVKSLRAPEVTGIDYSIGANAELEGKSPLQVMDMIIQEADRQGLMILLDSHRLNDERIPELWYGDGFTEADWIDTWKVLARRYKNQLNVIGADLKNEPHGRASWGTGDLETDWRLAAERAGNAILEINPDWLMVVEGVENNVPGQQLDIHWMGANLEGVERFPVRLSRPNKVVYSPHEYGPGVFDQPWFSEPSFPQNLTRRWEIGWNYIATKGIAPVFIGEFGGRQVDSQSKEGVWQQKLVNFVQKEDLGFAYWSWNPNSDDTGGLLKDDWLTVQEPKQDLLQGVLIATRFAHKPAMAFIPDIKPSPSLGMNPTLKPRPRQPELKVTSTMRSDWQDGFCMSIEVINPTDQAVRDWQVQFQMNQATISQTWNGNFKAQGSEYVGKPLDWGRAIAPGKSRELGFCANKQGSDYQLRELSAVAVRSDAEFPPSVRIPTTPPQLKVMSNLQSDWQEGFCMSLAVINPTDNKVRDWQVQFQMNQAAINQSWNGNFQQKGSEYIVTPMDWGRVIEPGQKHDLGFCANKQGSDYQPQQLMASSR</sequence>
<feature type="domain" description="CBM2" evidence="9">
    <location>
        <begin position="468"/>
        <end position="592"/>
    </location>
</feature>
<evidence type="ECO:0000259" key="9">
    <source>
        <dbReference type="PROSITE" id="PS51173"/>
    </source>
</evidence>
<dbReference type="HOGENOM" id="CLU_020735_1_0_3"/>
<dbReference type="PANTHER" id="PTHR35923">
    <property type="entry name" value="MAJOR EXTRACELLULAR ENDOGLUCANASE"/>
    <property type="match status" value="1"/>
</dbReference>
<dbReference type="InterPro" id="IPR018087">
    <property type="entry name" value="Glyco_hydro_5_CS"/>
</dbReference>
<feature type="domain" description="CBM2" evidence="9">
    <location>
        <begin position="584"/>
        <end position="688"/>
    </location>
</feature>
<keyword evidence="11" id="KW-1185">Reference proteome</keyword>
<proteinExistence type="predicted"/>
<keyword evidence="7" id="KW-0624">Polysaccharide degradation</keyword>
<dbReference type="Gene3D" id="3.20.20.80">
    <property type="entry name" value="Glycosidases"/>
    <property type="match status" value="1"/>
</dbReference>
<dbReference type="InterPro" id="IPR001547">
    <property type="entry name" value="Glyco_hydro_5"/>
</dbReference>
<dbReference type="InterPro" id="IPR008965">
    <property type="entry name" value="CBM2/CBM3_carb-bd_dom_sf"/>
</dbReference>
<accession>B4W3F5</accession>
<dbReference type="SUPFAM" id="SSF49384">
    <property type="entry name" value="Carbohydrate-binding domain"/>
    <property type="match status" value="2"/>
</dbReference>